<dbReference type="Proteomes" id="UP000258344">
    <property type="component" value="Segment"/>
</dbReference>
<evidence type="ECO:0000313" key="1">
    <source>
        <dbReference type="EMBL" id="CBW47060.1"/>
    </source>
</evidence>
<reference evidence="1 2" key="1">
    <citation type="journal article" date="2014" name="Front. Microbiol.">
        <title>Comparative genomics defines the core genome of the growing N4-like phage genus and identifies N4-like Roseophage specific genes.</title>
        <authorList>
            <person name="Chan J.Z."/>
            <person name="Millard A.D."/>
            <person name="Mann N.H."/>
            <person name="Schafer H."/>
        </authorList>
    </citation>
    <scope>NUCLEOTIDE SEQUENCE [LARGE SCALE GENOMIC DNA]</scope>
</reference>
<name>E3PZA9_9CAUD</name>
<dbReference type="EMBL" id="FR682616">
    <property type="protein sequence ID" value="CBW47060.1"/>
    <property type="molecule type" value="Genomic_DNA"/>
</dbReference>
<protein>
    <submittedName>
        <fullName evidence="1">Structural, N4 gp54-like protein</fullName>
    </submittedName>
</protein>
<proteinExistence type="predicted"/>
<accession>E3PZA9</accession>
<evidence type="ECO:0000313" key="2">
    <source>
        <dbReference type="Proteomes" id="UP000258344"/>
    </source>
</evidence>
<organism evidence="1 2">
    <name type="scientific">Roseovarius sp. 217 phage 1</name>
    <dbReference type="NCBI Taxonomy" id="874471"/>
    <lineage>
        <taxon>Viruses</taxon>
        <taxon>Duplodnaviria</taxon>
        <taxon>Heunggongvirae</taxon>
        <taxon>Uroviricota</taxon>
        <taxon>Caudoviricetes</taxon>
        <taxon>Schitoviridae</taxon>
        <taxon>Rhodovirinae</taxon>
        <taxon>Plymouthvirus</taxon>
        <taxon>Roseovarius Plymouth podovirus 1</taxon>
    </lineage>
</organism>
<sequence length="397" mass="43769">MADTFTNVDNSSDLANGLFDALTVGISIPAAPDFSDPKYDFSPDPTSALYSDVSAATIAEVTAGEGTLEGPGAFDVFMQAMDKHLEREFKGNRITGSQYAEVYTAVANQVMGQAVSFTLQKDQAKWAAVTAQMQARIAEIQATEALIRLEQTKIEAATANFQLNLIAAQYALTKMQIATEEANHDSVTADIAIKEFQRTYQQPADLSVTHYERNEVMPSTVAMNKVQVDRILPAQAAIAEFQNRNLQPIEEAIAQIQRDRIVPAEADVAEFRRDNMLPIELGMQQHMLNLRQPAETSLINRQIDLVSEQHEAERAKTVDTRTDGSAVVGSVGKQKDLYTQQIDSFIKDAQYKVGKLFNDAWITQKTLDEGLTAPTQFTNIEVNEVLTNLRTNNSLGS</sequence>